<name>A0A7S6VV65_9GAMM</name>
<dbReference type="EMBL" id="CP048659">
    <property type="protein sequence ID" value="QOW45507.1"/>
    <property type="molecule type" value="Genomic_DNA"/>
</dbReference>
<organism evidence="2 3">
    <name type="scientific">Acinetobacter piscicola</name>
    <dbReference type="NCBI Taxonomy" id="2006115"/>
    <lineage>
        <taxon>Bacteria</taxon>
        <taxon>Pseudomonadati</taxon>
        <taxon>Pseudomonadota</taxon>
        <taxon>Gammaproteobacteria</taxon>
        <taxon>Moraxellales</taxon>
        <taxon>Moraxellaceae</taxon>
        <taxon>Acinetobacter</taxon>
    </lineage>
</organism>
<evidence type="ECO:0000256" key="1">
    <source>
        <dbReference type="SAM" id="MobiDB-lite"/>
    </source>
</evidence>
<evidence type="ECO:0000313" key="3">
    <source>
        <dbReference type="Proteomes" id="UP000593966"/>
    </source>
</evidence>
<sequence>MDILNAKQAFEAMSSGQAVLCRAVGQLLDFGELSQFPATVFFGADYEFCLAPRFMTIGQLDLEVPECIQGADDLINSAMHYAPNLLDVNRPIEILSTTDNANYLKRLIASKLLHKTADDAIAHARAFITLNGGSLDPIEVEAPAAIESTIAEVNKSIPVETAEEKPIRKRTRKAKEPVVEAEPTPKSNPAFTVEDVDAVETDANAIIEKFSAQIANCTTTDAVLSLRPIFLANGHLERKQHQYLCKLTEDKLLELDPKTYTPQSNIEIVSQENVTISEDKLNENFSLSGDEEKSRISAEIKQELTYKIFQMSAEELDAITTEIHNNPKLIFTHKNHLDGHIELRRKALAKEANAEAEREYQTKLTDLINRASQAQSPAEANALVRYTNKWSAEQRQPLLQAIHKRLSELSVDAQPIEQPPSLMVQIQNAPDLTTLDALEIDVGSRHPDIQPKLMGYIRARRFELENGPSGDAQQ</sequence>
<dbReference type="AlphaFoldDB" id="A0A7S6VV65"/>
<protein>
    <submittedName>
        <fullName evidence="2">Uncharacterized protein</fullName>
    </submittedName>
</protein>
<evidence type="ECO:0000313" key="2">
    <source>
        <dbReference type="EMBL" id="QOW45507.1"/>
    </source>
</evidence>
<dbReference type="Proteomes" id="UP000593966">
    <property type="component" value="Chromosome"/>
</dbReference>
<proteinExistence type="predicted"/>
<gene>
    <name evidence="2" type="ORF">G0028_06105</name>
</gene>
<dbReference type="RefSeq" id="WP_194088755.1">
    <property type="nucleotide sequence ID" value="NZ_CP048659.1"/>
</dbReference>
<accession>A0A7S6VV65</accession>
<reference evidence="2 3" key="1">
    <citation type="submission" date="2020-02" db="EMBL/GenBank/DDBJ databases">
        <title>Tigecycline-resistant Acinetobacter species from pigs and migratory birds.</title>
        <authorList>
            <person name="Chen C."/>
            <person name="Sun J."/>
            <person name="Liao X.-P."/>
            <person name="Liu Y.-H."/>
        </authorList>
    </citation>
    <scope>NUCLEOTIDE SEQUENCE [LARGE SCALE GENOMIC DNA]</scope>
    <source>
        <strain evidence="2 3">YH12207_T</strain>
    </source>
</reference>
<keyword evidence="3" id="KW-1185">Reference proteome</keyword>
<feature type="region of interest" description="Disordered" evidence="1">
    <location>
        <begin position="162"/>
        <end position="190"/>
    </location>
</feature>